<name>A0A650CIG0_SULOH</name>
<dbReference type="Proteomes" id="UP000427373">
    <property type="component" value="Chromosome"/>
</dbReference>
<accession>A0A650CIG0</accession>
<reference evidence="2 3" key="1">
    <citation type="submission" date="2019-10" db="EMBL/GenBank/DDBJ databases">
        <title>Genome Sequences from Six Type Strain Members of the Archaeal Family Sulfolobaceae: Acidianus ambivalens, Acidianus infernus, Metallosphaera prunae, Stygiolobus azoricus, Sulfolobus metallicus, and Sulfurisphaera ohwakuensis.</title>
        <authorList>
            <person name="Counts J.A."/>
            <person name="Kelly R.M."/>
        </authorList>
    </citation>
    <scope>NUCLEOTIDE SEQUENCE [LARGE SCALE GENOMIC DNA]</scope>
    <source>
        <strain evidence="2 3">TA-1</strain>
    </source>
</reference>
<dbReference type="Proteomes" id="UP000582213">
    <property type="component" value="Unassembled WGS sequence"/>
</dbReference>
<organism evidence="2 3">
    <name type="scientific">Sulfurisphaera ohwakuensis</name>
    <dbReference type="NCBI Taxonomy" id="69656"/>
    <lineage>
        <taxon>Archaea</taxon>
        <taxon>Thermoproteota</taxon>
        <taxon>Thermoprotei</taxon>
        <taxon>Sulfolobales</taxon>
        <taxon>Sulfolobaceae</taxon>
        <taxon>Sulfurisphaera</taxon>
    </lineage>
</organism>
<dbReference type="Pfam" id="PF12916">
    <property type="entry name" value="DUF3834"/>
    <property type="match status" value="1"/>
</dbReference>
<dbReference type="EMBL" id="CP045484">
    <property type="protein sequence ID" value="QGR17559.1"/>
    <property type="molecule type" value="Genomic_DNA"/>
</dbReference>
<dbReference type="RefSeq" id="WP_156015044.1">
    <property type="nucleotide sequence ID" value="NZ_AP031374.1"/>
</dbReference>
<protein>
    <submittedName>
        <fullName evidence="2">DUF3834 domain-containing protein</fullName>
    </submittedName>
</protein>
<dbReference type="EMBL" id="JACHFY010000007">
    <property type="protein sequence ID" value="MBB5253760.1"/>
    <property type="molecule type" value="Genomic_DNA"/>
</dbReference>
<evidence type="ECO:0000313" key="1">
    <source>
        <dbReference type="EMBL" id="MBB5253760.1"/>
    </source>
</evidence>
<dbReference type="Gene3D" id="3.40.190.200">
    <property type="match status" value="1"/>
</dbReference>
<dbReference type="KEGG" id="soh:D1869_10435"/>
<dbReference type="GeneID" id="95644855"/>
<evidence type="ECO:0000313" key="2">
    <source>
        <dbReference type="EMBL" id="QGR17559.1"/>
    </source>
</evidence>
<dbReference type="InterPro" id="IPR024533">
    <property type="entry name" value="DUF3834"/>
</dbReference>
<dbReference type="OrthoDB" id="56755at2157"/>
<reference evidence="1 4" key="2">
    <citation type="submission" date="2020-08" db="EMBL/GenBank/DDBJ databases">
        <title>Genomic Encyclopedia of Type Strains, Phase IV (KMG-IV): sequencing the most valuable type-strain genomes for metagenomic binning, comparative biology and taxonomic classification.</title>
        <authorList>
            <person name="Goeker M."/>
        </authorList>
    </citation>
    <scope>NUCLEOTIDE SEQUENCE [LARGE SCALE GENOMIC DNA]</scope>
    <source>
        <strain evidence="1 4">DSM 12421</strain>
    </source>
</reference>
<dbReference type="AlphaFoldDB" id="A0A650CIG0"/>
<sequence length="224" mass="24750">MNSQNKIRILAAPGPVSYPLLAYQMKNKDIEIIFGKEGGKDVDAIVDSTVSLAKRGLRIDFITVKKLMLISPKLTEGKIGVWRKGSAADVLTRAVIDLKKVKAELVYSDDMMQLVNMLKNNQISAATLSSALGKGEAFEDLLNVPGSCGIHINSQEDKVINAYMEGITIIKENLDIAADYIVKNLPIKISKEFVTGVLKNAEFNVYKGGEFREFYELVKKYSSN</sequence>
<evidence type="ECO:0000313" key="4">
    <source>
        <dbReference type="Proteomes" id="UP000582213"/>
    </source>
</evidence>
<gene>
    <name evidence="2" type="ORF">D1869_10435</name>
    <name evidence="1" type="ORF">HNQ62_001531</name>
</gene>
<proteinExistence type="predicted"/>
<keyword evidence="3" id="KW-1185">Reference proteome</keyword>
<evidence type="ECO:0000313" key="3">
    <source>
        <dbReference type="Proteomes" id="UP000427373"/>
    </source>
</evidence>